<organism evidence="4">
    <name type="scientific">Streptococcus suis</name>
    <dbReference type="NCBI Taxonomy" id="1307"/>
    <lineage>
        <taxon>Bacteria</taxon>
        <taxon>Bacillati</taxon>
        <taxon>Bacillota</taxon>
        <taxon>Bacilli</taxon>
        <taxon>Lactobacillales</taxon>
        <taxon>Streptococcaceae</taxon>
        <taxon>Streptococcus</taxon>
    </lineage>
</organism>
<evidence type="ECO:0000256" key="2">
    <source>
        <dbReference type="ARBA" id="ARBA00022679"/>
    </source>
</evidence>
<keyword evidence="2 4" id="KW-0808">Transferase</keyword>
<accession>A0A0F6UX62</accession>
<dbReference type="PANTHER" id="PTHR22916">
    <property type="entry name" value="GLYCOSYLTRANSFERASE"/>
    <property type="match status" value="1"/>
</dbReference>
<dbReference type="GO" id="GO:0016757">
    <property type="term" value="F:glycosyltransferase activity"/>
    <property type="evidence" value="ECO:0007669"/>
    <property type="project" value="UniProtKB-KW"/>
</dbReference>
<dbReference type="SUPFAM" id="SSF53448">
    <property type="entry name" value="Nucleotide-diphospho-sugar transferases"/>
    <property type="match status" value="1"/>
</dbReference>
<evidence type="ECO:0000256" key="1">
    <source>
        <dbReference type="ARBA" id="ARBA00022676"/>
    </source>
</evidence>
<evidence type="ECO:0000313" key="4">
    <source>
        <dbReference type="EMBL" id="AKE80079.1"/>
    </source>
</evidence>
<sequence length="330" mass="38215">MIEKPLVSVIIPVYNVEDYLEACVASVQKQTLQDIEIILVDDGSPDRSGQICDRLAAEDERIKVIHKENGGLSDARNVGVSQARADLIGFVDSDDTIEPTMYEVLYDSLTRENADISFCGIWNIYPNLKVSINDLTEGYFVYSKLEVLKKVLVSDNATMHSVTKLYKKNLLSETPFPVGKTYEDAHFIIGYLLKCEKAVFDLQPLYNYYRREGSITMTPYKVSDLSIIEAHENNYKLLEKFIELRNEASYRRYWSHFFVLDKILKLDNPQTIIEKKIIINFLRINFINIINNRYIGRGRKLSLVGLMVHEKIYHLILHIYLNMSKKLVKR</sequence>
<dbReference type="PANTHER" id="PTHR22916:SF51">
    <property type="entry name" value="GLYCOSYLTRANSFERASE EPSH-RELATED"/>
    <property type="match status" value="1"/>
</dbReference>
<dbReference type="AlphaFoldDB" id="A0A0F6UX62"/>
<proteinExistence type="predicted"/>
<reference evidence="4" key="1">
    <citation type="journal article" date="2015" name="Appl. Environ. Microbiol.">
        <title>Eight Novel Capsular Polysaccharide Synthesis Gene Loci Identified in Nontypeable Streptococcus suis Isolates.</title>
        <authorList>
            <person name="Zheng H."/>
            <person name="Ji S."/>
            <person name="Liu Z."/>
            <person name="Lan R."/>
            <person name="Huang Y."/>
            <person name="Bai X."/>
            <person name="Gottschalk M."/>
            <person name="Xu J."/>
        </authorList>
    </citation>
    <scope>NUCLEOTIDE SEQUENCE</scope>
    <source>
        <strain evidence="4">YS35_seq</strain>
        <strain evidence="5">YS38_seq</strain>
    </source>
</reference>
<dbReference type="Pfam" id="PF00535">
    <property type="entry name" value="Glycos_transf_2"/>
    <property type="match status" value="1"/>
</dbReference>
<feature type="domain" description="Glycosyltransferase 2-like" evidence="3">
    <location>
        <begin position="8"/>
        <end position="133"/>
    </location>
</feature>
<protein>
    <submittedName>
        <fullName evidence="4">Glycosyltransferase</fullName>
    </submittedName>
</protein>
<keyword evidence="1" id="KW-0328">Glycosyltransferase</keyword>
<dbReference type="Gene3D" id="3.90.550.10">
    <property type="entry name" value="Spore Coat Polysaccharide Biosynthesis Protein SpsA, Chain A"/>
    <property type="match status" value="1"/>
</dbReference>
<dbReference type="CDD" id="cd00761">
    <property type="entry name" value="Glyco_tranf_GTA_type"/>
    <property type="match status" value="1"/>
</dbReference>
<gene>
    <name evidence="4" type="primary">cpsN</name>
    <name evidence="4" type="ORF">YS35.seq-orf00014</name>
    <name evidence="5" type="ORF">YS38.seq-orf00014</name>
</gene>
<evidence type="ECO:0000259" key="3">
    <source>
        <dbReference type="Pfam" id="PF00535"/>
    </source>
</evidence>
<dbReference type="EMBL" id="KM972265">
    <property type="protein sequence ID" value="AKE80079.1"/>
    <property type="molecule type" value="Genomic_DNA"/>
</dbReference>
<evidence type="ECO:0000313" key="5">
    <source>
        <dbReference type="EMBL" id="AKE80121.1"/>
    </source>
</evidence>
<dbReference type="InterPro" id="IPR029044">
    <property type="entry name" value="Nucleotide-diphossugar_trans"/>
</dbReference>
<name>A0A0F6UX62_STRSU</name>
<dbReference type="EMBL" id="KM972267">
    <property type="protein sequence ID" value="AKE80121.1"/>
    <property type="molecule type" value="Genomic_DNA"/>
</dbReference>
<dbReference type="RefSeq" id="WP_029171862.1">
    <property type="nucleotide sequence ID" value="NZ_JAFFHQ010000002.1"/>
</dbReference>
<dbReference type="InterPro" id="IPR001173">
    <property type="entry name" value="Glyco_trans_2-like"/>
</dbReference>